<sequence>MNAGMKITVLLVAFAIVFTGVGFLVSDEYTAGNVMAYTAIGIGVGVLFVLLRLAVDKNRGKKFLEK</sequence>
<dbReference type="RefSeq" id="WP_038476729.1">
    <property type="nucleotide sequence ID" value="NZ_CP003923.1"/>
</dbReference>
<dbReference type="Proteomes" id="UP000027142">
    <property type="component" value="Chromosome"/>
</dbReference>
<evidence type="ECO:0000313" key="2">
    <source>
        <dbReference type="EMBL" id="AIC93082.1"/>
    </source>
</evidence>
<reference evidence="2 3" key="1">
    <citation type="journal article" date="2014" name="Gene">
        <title>A comparative genomic analysis of the alkalitolerant soil bacterium Bacillus lehensis G1.</title>
        <authorList>
            <person name="Noor Y.M."/>
            <person name="Samsulrizal N.H."/>
            <person name="Jema'on N.A."/>
            <person name="Low K.O."/>
            <person name="Ramli A.N."/>
            <person name="Alias N.I."/>
            <person name="Damis S.I."/>
            <person name="Fuzi S.F."/>
            <person name="Isa M.N."/>
            <person name="Murad A.M."/>
            <person name="Raih M.F."/>
            <person name="Bakar F.D."/>
            <person name="Najimudin N."/>
            <person name="Mahadi N.M."/>
            <person name="Illias R.M."/>
        </authorList>
    </citation>
    <scope>NUCLEOTIDE SEQUENCE [LARGE SCALE GENOMIC DNA]</scope>
    <source>
        <strain evidence="2 3">G1</strain>
    </source>
</reference>
<dbReference type="KEGG" id="ble:BleG1_0474"/>
<gene>
    <name evidence="2" type="ORF">BleG1_0474</name>
</gene>
<feature type="transmembrane region" description="Helical" evidence="1">
    <location>
        <begin position="36"/>
        <end position="55"/>
    </location>
</feature>
<accession>A0A060LSI0</accession>
<dbReference type="OrthoDB" id="9890748at2"/>
<dbReference type="HOGENOM" id="CLU_2822119_0_0_9"/>
<protein>
    <submittedName>
        <fullName evidence="2">Uncharacterized protein</fullName>
    </submittedName>
</protein>
<keyword evidence="1" id="KW-1133">Transmembrane helix</keyword>
<evidence type="ECO:0000256" key="1">
    <source>
        <dbReference type="SAM" id="Phobius"/>
    </source>
</evidence>
<name>A0A060LSI0_9BACI</name>
<keyword evidence="1" id="KW-0472">Membrane</keyword>
<dbReference type="PATRIC" id="fig|1246626.3.peg.461"/>
<keyword evidence="1" id="KW-0812">Transmembrane</keyword>
<dbReference type="AlphaFoldDB" id="A0A060LSI0"/>
<evidence type="ECO:0000313" key="3">
    <source>
        <dbReference type="Proteomes" id="UP000027142"/>
    </source>
</evidence>
<proteinExistence type="predicted"/>
<keyword evidence="3" id="KW-1185">Reference proteome</keyword>
<organism evidence="2 3">
    <name type="scientific">Shouchella lehensis G1</name>
    <dbReference type="NCBI Taxonomy" id="1246626"/>
    <lineage>
        <taxon>Bacteria</taxon>
        <taxon>Bacillati</taxon>
        <taxon>Bacillota</taxon>
        <taxon>Bacilli</taxon>
        <taxon>Bacillales</taxon>
        <taxon>Bacillaceae</taxon>
        <taxon>Shouchella</taxon>
    </lineage>
</organism>
<dbReference type="EMBL" id="CP003923">
    <property type="protein sequence ID" value="AIC93082.1"/>
    <property type="molecule type" value="Genomic_DNA"/>
</dbReference>